<dbReference type="OMA" id="NYNLVEP"/>
<dbReference type="SUPFAM" id="SSF56574">
    <property type="entry name" value="Serpins"/>
    <property type="match status" value="1"/>
</dbReference>
<dbReference type="PANTHER" id="PTHR11461">
    <property type="entry name" value="SERINE PROTEASE INHIBITOR, SERPIN"/>
    <property type="match status" value="1"/>
</dbReference>
<dbReference type="InterPro" id="IPR000215">
    <property type="entry name" value="Serpin_fam"/>
</dbReference>
<reference evidence="4" key="2">
    <citation type="submission" date="2025-08" db="UniProtKB">
        <authorList>
            <consortium name="Ensembl"/>
        </authorList>
    </citation>
    <scope>IDENTIFICATION</scope>
</reference>
<dbReference type="GeneID" id="102352463"/>
<dbReference type="GO" id="GO:0007596">
    <property type="term" value="P:blood coagulation"/>
    <property type="evidence" value="ECO:0007669"/>
    <property type="project" value="InterPro"/>
</dbReference>
<sequence>MYTAMSSWITFKQRQFVQTTHSVNHLLCTASRIRGLEMQLILLLLGVSLLTSPALCEVKDLRMHFDDIEGSEQPKSANNTSTTSTDSIPTEYHQVDTITNDLMLKEDEMDYLDLDLILGEDDDYPDEIDEIEPDAPDSVIESNDREAMRAKLLKLFRGKTRIQRLNIVNADFGFRLYRSLRNTINSSENILLAPVGISTILAMISLGAQEETHQQILSTLGFYDFVNASTKYEVITVHKLFRKLTHRLFRRNFGYTLHSVNDLYIRQNFNILDTFRNSMKNYYFAEPLLVDFSDPAFITKANQRVLKLTKGLIREALKKVDPHTLMMVLNSLYFKGSWENKFPPDLTRYDSFRLNEKETVRVQMMQTKRNFLATVDHELDCDVLQMPYVGNISMFVAVPRLFSGMKNLENKLTSAEVEKWINNMTNRTREVLFPRFKLEKNYNLIEYLEDLGLMDMFHANADFSGIADKQLIIKLLNHQGKINVNEEGTEAAAQTHAGFTPLTTQNRFTANRPFLFLIYEHRTSCLLFMGRVANPLKS</sequence>
<feature type="region of interest" description="Disordered" evidence="2">
    <location>
        <begin position="69"/>
        <end position="90"/>
    </location>
</feature>
<dbReference type="OrthoDB" id="1063785at2759"/>
<dbReference type="FunCoup" id="H3AQG8">
    <property type="interactions" value="209"/>
</dbReference>
<dbReference type="InterPro" id="IPR023796">
    <property type="entry name" value="Serpin_dom"/>
</dbReference>
<name>H3AQG8_LATCH</name>
<dbReference type="PROSITE" id="PS00284">
    <property type="entry name" value="SERPIN"/>
    <property type="match status" value="1"/>
</dbReference>
<comment type="similarity">
    <text evidence="1">Belongs to the serpin family.</text>
</comment>
<dbReference type="HOGENOM" id="CLU_023330_8_0_1"/>
<reference evidence="5" key="1">
    <citation type="submission" date="2011-08" db="EMBL/GenBank/DDBJ databases">
        <title>The draft genome of Latimeria chalumnae.</title>
        <authorList>
            <person name="Di Palma F."/>
            <person name="Alfoldi J."/>
            <person name="Johnson J."/>
            <person name="Berlin A."/>
            <person name="Gnerre S."/>
            <person name="Jaffe D."/>
            <person name="MacCallum I."/>
            <person name="Young S."/>
            <person name="Walker B.J."/>
            <person name="Lander E."/>
            <person name="Lindblad-Toh K."/>
        </authorList>
    </citation>
    <scope>NUCLEOTIDE SEQUENCE [LARGE SCALE GENOMIC DNA]</scope>
    <source>
        <strain evidence="5">Wild caught</strain>
    </source>
</reference>
<dbReference type="Pfam" id="PF00079">
    <property type="entry name" value="Serpin"/>
    <property type="match status" value="1"/>
</dbReference>
<evidence type="ECO:0000259" key="3">
    <source>
        <dbReference type="SMART" id="SM00093"/>
    </source>
</evidence>
<feature type="domain" description="Serpin" evidence="3">
    <location>
        <begin position="174"/>
        <end position="535"/>
    </location>
</feature>
<dbReference type="GeneTree" id="ENSGT00940000158664"/>
<dbReference type="InterPro" id="IPR023795">
    <property type="entry name" value="Serpin_CS"/>
</dbReference>
<proteinExistence type="inferred from homology"/>
<dbReference type="KEGG" id="lcm:102352463"/>
<evidence type="ECO:0000256" key="2">
    <source>
        <dbReference type="SAM" id="MobiDB-lite"/>
    </source>
</evidence>
<dbReference type="PRINTS" id="PR00780">
    <property type="entry name" value="LEUSERPINII"/>
</dbReference>
<dbReference type="GO" id="GO:0004867">
    <property type="term" value="F:serine-type endopeptidase inhibitor activity"/>
    <property type="evidence" value="ECO:0007669"/>
    <property type="project" value="InterPro"/>
</dbReference>
<evidence type="ECO:0000256" key="1">
    <source>
        <dbReference type="RuleBase" id="RU000411"/>
    </source>
</evidence>
<dbReference type="InParanoid" id="H3AQG8"/>
<dbReference type="EMBL" id="AFYH01023954">
    <property type="status" value="NOT_ANNOTATED_CDS"/>
    <property type="molecule type" value="Genomic_DNA"/>
</dbReference>
<dbReference type="Gene3D" id="2.30.39.10">
    <property type="entry name" value="Alpha-1-antitrypsin, domain 1"/>
    <property type="match status" value="1"/>
</dbReference>
<dbReference type="Ensembl" id="ENSLACT00000011980.2">
    <property type="protein sequence ID" value="ENSLACP00000011889.2"/>
    <property type="gene ID" value="ENSLACG00000010465.2"/>
</dbReference>
<evidence type="ECO:0000313" key="4">
    <source>
        <dbReference type="Ensembl" id="ENSLACP00000011889.2"/>
    </source>
</evidence>
<dbReference type="PANTHER" id="PTHR11461:SF30">
    <property type="entry name" value="HEPARIN COFACTOR 2"/>
    <property type="match status" value="1"/>
</dbReference>
<dbReference type="CTD" id="3053"/>
<dbReference type="CDD" id="cd02047">
    <property type="entry name" value="serpinD1_HCF2"/>
    <property type="match status" value="1"/>
</dbReference>
<organism evidence="4 5">
    <name type="scientific">Latimeria chalumnae</name>
    <name type="common">Coelacanth</name>
    <dbReference type="NCBI Taxonomy" id="7897"/>
    <lineage>
        <taxon>Eukaryota</taxon>
        <taxon>Metazoa</taxon>
        <taxon>Chordata</taxon>
        <taxon>Craniata</taxon>
        <taxon>Vertebrata</taxon>
        <taxon>Euteleostomi</taxon>
        <taxon>Coelacanthiformes</taxon>
        <taxon>Coelacanthidae</taxon>
        <taxon>Latimeria</taxon>
    </lineage>
</organism>
<dbReference type="RefSeq" id="XP_005990227.2">
    <property type="nucleotide sequence ID" value="XM_005990165.2"/>
</dbReference>
<dbReference type="STRING" id="7897.ENSLACP00000011889"/>
<dbReference type="AlphaFoldDB" id="H3AQG8"/>
<dbReference type="GO" id="GO:0005615">
    <property type="term" value="C:extracellular space"/>
    <property type="evidence" value="ECO:0007669"/>
    <property type="project" value="InterPro"/>
</dbReference>
<evidence type="ECO:0000313" key="5">
    <source>
        <dbReference type="Proteomes" id="UP000008672"/>
    </source>
</evidence>
<accession>H3AQG8</accession>
<dbReference type="InterPro" id="IPR033831">
    <property type="entry name" value="HCII_serpin_dom"/>
</dbReference>
<protein>
    <submittedName>
        <fullName evidence="4">Serpin family D member 1</fullName>
    </submittedName>
</protein>
<dbReference type="eggNOG" id="KOG2392">
    <property type="taxonomic scope" value="Eukaryota"/>
</dbReference>
<dbReference type="SMART" id="SM00093">
    <property type="entry name" value="SERPIN"/>
    <property type="match status" value="1"/>
</dbReference>
<dbReference type="Bgee" id="ENSLACG00000010465">
    <property type="expression patterns" value="Expressed in pharyngeal gill and 2 other cell types or tissues"/>
</dbReference>
<reference evidence="4" key="3">
    <citation type="submission" date="2025-09" db="UniProtKB">
        <authorList>
            <consortium name="Ensembl"/>
        </authorList>
    </citation>
    <scope>IDENTIFICATION</scope>
</reference>
<gene>
    <name evidence="4" type="primary">SERPIND1</name>
</gene>
<keyword evidence="5" id="KW-1185">Reference proteome</keyword>
<dbReference type="InterPro" id="IPR036186">
    <property type="entry name" value="Serpin_sf"/>
</dbReference>
<feature type="compositionally biased region" description="Low complexity" evidence="2">
    <location>
        <begin position="76"/>
        <end position="87"/>
    </location>
</feature>
<dbReference type="InterPro" id="IPR042178">
    <property type="entry name" value="Serpin_sf_1"/>
</dbReference>
<dbReference type="Proteomes" id="UP000008672">
    <property type="component" value="Unassembled WGS sequence"/>
</dbReference>
<dbReference type="InterPro" id="IPR042185">
    <property type="entry name" value="Serpin_sf_2"/>
</dbReference>
<dbReference type="Gene3D" id="3.30.497.10">
    <property type="entry name" value="Antithrombin, subunit I, domain 2"/>
    <property type="match status" value="1"/>
</dbReference>